<keyword evidence="3" id="KW-0560">Oxidoreductase</keyword>
<sequence length="257" mass="28037">MRLARVGTPMLTGLAWLGLEAKSLARAREFYEGTLSMTLRREREDELAFEAGESDLLIRRPTTTPRGGLHTHYALSIPANAYDDWWDRLADDHDLEEAEFGSSKSLYLDDPDGNCVELGQSAVDGPGVDGIFEVVLEVESLERAESLYAELGFETVDRGDRRPRVRMDGPVALELWEPHLGIADARGGVHVDLGFYATDPTAAATAIADRVDPLQRSGDSLESANDTLESLDGGNPETTVVRDPDGHHLTFVSSADA</sequence>
<evidence type="ECO:0000313" key="4">
    <source>
        <dbReference type="Proteomes" id="UP000199199"/>
    </source>
</evidence>
<dbReference type="InterPro" id="IPR050383">
    <property type="entry name" value="GlyoxalaseI/FosfomycinResist"/>
</dbReference>
<organism evidence="3 4">
    <name type="scientific">Halostagnicola kamekurae</name>
    <dbReference type="NCBI Taxonomy" id="619731"/>
    <lineage>
        <taxon>Archaea</taxon>
        <taxon>Methanobacteriati</taxon>
        <taxon>Methanobacteriota</taxon>
        <taxon>Stenosarchaea group</taxon>
        <taxon>Halobacteria</taxon>
        <taxon>Halobacteriales</taxon>
        <taxon>Natrialbaceae</taxon>
        <taxon>Halostagnicola</taxon>
    </lineage>
</organism>
<reference evidence="4" key="1">
    <citation type="submission" date="2016-10" db="EMBL/GenBank/DDBJ databases">
        <authorList>
            <person name="Varghese N."/>
            <person name="Submissions S."/>
        </authorList>
    </citation>
    <scope>NUCLEOTIDE SEQUENCE [LARGE SCALE GENOMIC DNA]</scope>
    <source>
        <strain evidence="4">DSM 22427</strain>
    </source>
</reference>
<accession>A0A1I6SBZ9</accession>
<name>A0A1I6SBZ9_9EURY</name>
<dbReference type="Pfam" id="PF00903">
    <property type="entry name" value="Glyoxalase"/>
    <property type="match status" value="1"/>
</dbReference>
<evidence type="ECO:0000313" key="3">
    <source>
        <dbReference type="EMBL" id="SFS74482.1"/>
    </source>
</evidence>
<dbReference type="SUPFAM" id="SSF54593">
    <property type="entry name" value="Glyoxalase/Bleomycin resistance protein/Dihydroxybiphenyl dioxygenase"/>
    <property type="match status" value="2"/>
</dbReference>
<proteinExistence type="predicted"/>
<feature type="domain" description="VOC" evidence="2">
    <location>
        <begin position="130"/>
        <end position="254"/>
    </location>
</feature>
<dbReference type="AlphaFoldDB" id="A0A1I6SBZ9"/>
<keyword evidence="4" id="KW-1185">Reference proteome</keyword>
<dbReference type="InterPro" id="IPR029068">
    <property type="entry name" value="Glyas_Bleomycin-R_OHBP_Dase"/>
</dbReference>
<keyword evidence="3" id="KW-0223">Dioxygenase</keyword>
<dbReference type="PANTHER" id="PTHR21366">
    <property type="entry name" value="GLYOXALASE FAMILY PROTEIN"/>
    <property type="match status" value="1"/>
</dbReference>
<gene>
    <name evidence="3" type="ORF">SAMN04488556_2556</name>
</gene>
<dbReference type="InterPro" id="IPR004360">
    <property type="entry name" value="Glyas_Fos-R_dOase_dom"/>
</dbReference>
<dbReference type="Proteomes" id="UP000199199">
    <property type="component" value="Unassembled WGS sequence"/>
</dbReference>
<dbReference type="GO" id="GO:0051213">
    <property type="term" value="F:dioxygenase activity"/>
    <property type="evidence" value="ECO:0007669"/>
    <property type="project" value="UniProtKB-KW"/>
</dbReference>
<feature type="compositionally biased region" description="Polar residues" evidence="1">
    <location>
        <begin position="217"/>
        <end position="228"/>
    </location>
</feature>
<evidence type="ECO:0000259" key="2">
    <source>
        <dbReference type="PROSITE" id="PS51819"/>
    </source>
</evidence>
<feature type="domain" description="VOC" evidence="2">
    <location>
        <begin position="13"/>
        <end position="121"/>
    </location>
</feature>
<evidence type="ECO:0000256" key="1">
    <source>
        <dbReference type="SAM" id="MobiDB-lite"/>
    </source>
</evidence>
<dbReference type="PANTHER" id="PTHR21366:SF22">
    <property type="entry name" value="VOC DOMAIN-CONTAINING PROTEIN"/>
    <property type="match status" value="1"/>
</dbReference>
<feature type="region of interest" description="Disordered" evidence="1">
    <location>
        <begin position="214"/>
        <end position="239"/>
    </location>
</feature>
<dbReference type="EMBL" id="FOZS01000002">
    <property type="protein sequence ID" value="SFS74482.1"/>
    <property type="molecule type" value="Genomic_DNA"/>
</dbReference>
<dbReference type="Gene3D" id="3.10.180.10">
    <property type="entry name" value="2,3-Dihydroxybiphenyl 1,2-Dioxygenase, domain 1"/>
    <property type="match status" value="2"/>
</dbReference>
<dbReference type="PROSITE" id="PS51819">
    <property type="entry name" value="VOC"/>
    <property type="match status" value="2"/>
</dbReference>
<dbReference type="InterPro" id="IPR037523">
    <property type="entry name" value="VOC_core"/>
</dbReference>
<protein>
    <submittedName>
        <fullName evidence="3">Catechol-2,3-dioxygenase</fullName>
    </submittedName>
</protein>